<evidence type="ECO:0000313" key="17">
    <source>
        <dbReference type="Proteomes" id="UP001299068"/>
    </source>
</evidence>
<dbReference type="Pfam" id="PF07943">
    <property type="entry name" value="PBP5_C"/>
    <property type="match status" value="1"/>
</dbReference>
<comment type="caution">
    <text evidence="16">The sequence shown here is derived from an EMBL/GenBank/DDBJ whole genome shotgun (WGS) entry which is preliminary data.</text>
</comment>
<dbReference type="Pfam" id="PF00768">
    <property type="entry name" value="Peptidase_S11"/>
    <property type="match status" value="1"/>
</dbReference>
<evidence type="ECO:0000256" key="6">
    <source>
        <dbReference type="ARBA" id="ARBA00022729"/>
    </source>
</evidence>
<keyword evidence="8" id="KW-0133">Cell shape</keyword>
<dbReference type="PRINTS" id="PR00725">
    <property type="entry name" value="DADACBPTASE1"/>
</dbReference>
<dbReference type="PANTHER" id="PTHR21581:SF33">
    <property type="entry name" value="D-ALANYL-D-ALANINE CARBOXYPEPTIDASE DACB"/>
    <property type="match status" value="1"/>
</dbReference>
<keyword evidence="13" id="KW-0472">Membrane</keyword>
<dbReference type="RefSeq" id="WP_221861180.1">
    <property type="nucleotide sequence ID" value="NZ_JAIKTU010000007.1"/>
</dbReference>
<keyword evidence="7" id="KW-0378">Hydrolase</keyword>
<keyword evidence="6 14" id="KW-0732">Signal</keyword>
<dbReference type="InterPro" id="IPR012907">
    <property type="entry name" value="Peptidase_S11_C"/>
</dbReference>
<evidence type="ECO:0000256" key="10">
    <source>
        <dbReference type="ARBA" id="ARBA00023316"/>
    </source>
</evidence>
<dbReference type="SMART" id="SM00936">
    <property type="entry name" value="PBP5_C"/>
    <property type="match status" value="1"/>
</dbReference>
<evidence type="ECO:0000256" key="1">
    <source>
        <dbReference type="ARBA" id="ARBA00004752"/>
    </source>
</evidence>
<feature type="signal peptide" evidence="14">
    <location>
        <begin position="1"/>
        <end position="28"/>
    </location>
</feature>
<protein>
    <recommendedName>
        <fullName evidence="3">serine-type D-Ala-D-Ala carboxypeptidase</fullName>
        <ecNumber evidence="3">3.4.16.4</ecNumber>
    </recommendedName>
</protein>
<evidence type="ECO:0000256" key="11">
    <source>
        <dbReference type="ARBA" id="ARBA00034000"/>
    </source>
</evidence>
<keyword evidence="13" id="KW-0812">Transmembrane</keyword>
<dbReference type="PANTHER" id="PTHR21581">
    <property type="entry name" value="D-ALANYL-D-ALANINE CARBOXYPEPTIDASE"/>
    <property type="match status" value="1"/>
</dbReference>
<dbReference type="InterPro" id="IPR018044">
    <property type="entry name" value="Peptidase_S11"/>
</dbReference>
<dbReference type="InterPro" id="IPR001967">
    <property type="entry name" value="Peptidase_S11_N"/>
</dbReference>
<evidence type="ECO:0000313" key="16">
    <source>
        <dbReference type="EMBL" id="MBY0755851.1"/>
    </source>
</evidence>
<evidence type="ECO:0000256" key="14">
    <source>
        <dbReference type="SAM" id="SignalP"/>
    </source>
</evidence>
<dbReference type="EMBL" id="JAIKTU010000007">
    <property type="protein sequence ID" value="MBY0755851.1"/>
    <property type="molecule type" value="Genomic_DNA"/>
</dbReference>
<evidence type="ECO:0000256" key="12">
    <source>
        <dbReference type="RuleBase" id="RU004016"/>
    </source>
</evidence>
<evidence type="ECO:0000256" key="8">
    <source>
        <dbReference type="ARBA" id="ARBA00022960"/>
    </source>
</evidence>
<evidence type="ECO:0000256" key="5">
    <source>
        <dbReference type="ARBA" id="ARBA00022670"/>
    </source>
</evidence>
<dbReference type="EC" id="3.4.16.4" evidence="3"/>
<dbReference type="Proteomes" id="UP001299068">
    <property type="component" value="Unassembled WGS sequence"/>
</dbReference>
<dbReference type="Gene3D" id="3.40.710.10">
    <property type="entry name" value="DD-peptidase/beta-lactamase superfamily"/>
    <property type="match status" value="1"/>
</dbReference>
<keyword evidence="13" id="KW-1133">Transmembrane helix</keyword>
<name>A0ABS7KYG1_CLOSR</name>
<keyword evidence="17" id="KW-1185">Reference proteome</keyword>
<keyword evidence="5" id="KW-0645">Protease</keyword>
<feature type="chain" id="PRO_5045796970" description="serine-type D-Ala-D-Ala carboxypeptidase" evidence="14">
    <location>
        <begin position="29"/>
        <end position="432"/>
    </location>
</feature>
<dbReference type="GO" id="GO:0004180">
    <property type="term" value="F:carboxypeptidase activity"/>
    <property type="evidence" value="ECO:0007669"/>
    <property type="project" value="UniProtKB-KW"/>
</dbReference>
<evidence type="ECO:0000256" key="2">
    <source>
        <dbReference type="ARBA" id="ARBA00007164"/>
    </source>
</evidence>
<dbReference type="Gene3D" id="2.60.410.10">
    <property type="entry name" value="D-Ala-D-Ala carboxypeptidase, C-terminal domain"/>
    <property type="match status" value="1"/>
</dbReference>
<evidence type="ECO:0000259" key="15">
    <source>
        <dbReference type="SMART" id="SM00936"/>
    </source>
</evidence>
<sequence length="432" mass="48202">MSKKFKSVVKFLFFIPIFYSLILTSANAQEAPPELNAESAILIDSKTGQVLYSKNDDVKHFPASTTKVLTALVVLENTKLSDIVTVGANPPFAKGSSIGLKEGEKFSVETLLTGLLLESGNDCAEALAEHVGGSIDGFAKMMNKKAKSIGCKNSNFENPSGLPDDKHVTTAYDLALIMNEAIKNPDYIRISKLLSVELPPSNLDGAKRWANNHNYLINPNSKYYYPNALVGKSGYTDVARHTFTISGQKDDQVLVATFLKAEDKDANYKDMANLLEYGFNNFKEHKLYSKDQEIDNIKVTDDINIPIVIDNDVFFTAEKSNLDGINPTLDYKLPRMIKKKSLKKGDVITTAKVMVNGKAVSEVNLLSGIDREYSFKIAISEMITNNLFNIIGISLVILIILIIIRIIIVRNRRKKRAFYNKLKRIKKKKNIY</sequence>
<evidence type="ECO:0000256" key="7">
    <source>
        <dbReference type="ARBA" id="ARBA00022801"/>
    </source>
</evidence>
<organism evidence="16 17">
    <name type="scientific">Clostridium sardiniense</name>
    <name type="common">Clostridium absonum</name>
    <dbReference type="NCBI Taxonomy" id="29369"/>
    <lineage>
        <taxon>Bacteria</taxon>
        <taxon>Bacillati</taxon>
        <taxon>Bacillota</taxon>
        <taxon>Clostridia</taxon>
        <taxon>Eubacteriales</taxon>
        <taxon>Clostridiaceae</taxon>
        <taxon>Clostridium</taxon>
    </lineage>
</organism>
<keyword evidence="9" id="KW-0573">Peptidoglycan synthesis</keyword>
<feature type="domain" description="Peptidase S11 D-Ala-D-Ala carboxypeptidase A C-terminal" evidence="15">
    <location>
        <begin position="282"/>
        <end position="373"/>
    </location>
</feature>
<dbReference type="InterPro" id="IPR012338">
    <property type="entry name" value="Beta-lactam/transpept-like"/>
</dbReference>
<dbReference type="SUPFAM" id="SSF56601">
    <property type="entry name" value="beta-lactamase/transpeptidase-like"/>
    <property type="match status" value="1"/>
</dbReference>
<feature type="transmembrane region" description="Helical" evidence="13">
    <location>
        <begin position="387"/>
        <end position="408"/>
    </location>
</feature>
<keyword evidence="10" id="KW-0961">Cell wall biogenesis/degradation</keyword>
<proteinExistence type="inferred from homology"/>
<evidence type="ECO:0000256" key="9">
    <source>
        <dbReference type="ARBA" id="ARBA00022984"/>
    </source>
</evidence>
<comment type="similarity">
    <text evidence="2 12">Belongs to the peptidase S11 family.</text>
</comment>
<reference evidence="16 17" key="1">
    <citation type="journal article" date="2021" name="Cell Host Microbe">
        <title>in vivo commensal control of Clostridioides difficile virulence.</title>
        <authorList>
            <person name="Girinathan B.P."/>
            <person name="Dibenedetto N."/>
            <person name="Worley J.N."/>
            <person name="Peltier J."/>
            <person name="Arrieta-Ortiz M.L."/>
            <person name="Rupa Christinal Immanuel S."/>
            <person name="Lavin R."/>
            <person name="Delaney M.L."/>
            <person name="Cummins C."/>
            <person name="Hoffmann M."/>
            <person name="Luo Y."/>
            <person name="Gonzalez-Escalona N."/>
            <person name="Allard M."/>
            <person name="Onderdonk A.B."/>
            <person name="Gerber G.K."/>
            <person name="Sonenshein A.L."/>
            <person name="Baliga N."/>
            <person name="Dupuy B."/>
            <person name="Bry L."/>
        </authorList>
    </citation>
    <scope>NUCLEOTIDE SEQUENCE [LARGE SCALE GENOMIC DNA]</scope>
    <source>
        <strain evidence="16 17">DSM 599</strain>
    </source>
</reference>
<gene>
    <name evidence="16" type="ORF">K5V21_10330</name>
</gene>
<accession>A0ABS7KYG1</accession>
<evidence type="ECO:0000256" key="3">
    <source>
        <dbReference type="ARBA" id="ARBA00012448"/>
    </source>
</evidence>
<comment type="catalytic activity">
    <reaction evidence="11">
        <text>Preferential cleavage: (Ac)2-L-Lys-D-Ala-|-D-Ala. Also transpeptidation of peptidyl-alanyl moieties that are N-acyl substituents of D-alanine.</text>
        <dbReference type="EC" id="3.4.16.4"/>
    </reaction>
</comment>
<dbReference type="InterPro" id="IPR037167">
    <property type="entry name" value="Peptidase_S11_C_sf"/>
</dbReference>
<keyword evidence="4 16" id="KW-0121">Carboxypeptidase</keyword>
<evidence type="ECO:0000256" key="13">
    <source>
        <dbReference type="SAM" id="Phobius"/>
    </source>
</evidence>
<comment type="pathway">
    <text evidence="1">Cell wall biogenesis; peptidoglycan biosynthesis.</text>
</comment>
<evidence type="ECO:0000256" key="4">
    <source>
        <dbReference type="ARBA" id="ARBA00022645"/>
    </source>
</evidence>